<evidence type="ECO:0000256" key="1">
    <source>
        <dbReference type="ARBA" id="ARBA00004571"/>
    </source>
</evidence>
<dbReference type="EMBL" id="CP107006">
    <property type="protein sequence ID" value="UYQ95396.1"/>
    <property type="molecule type" value="Genomic_DNA"/>
</dbReference>
<accession>A0ABY6JAS4</accession>
<evidence type="ECO:0000256" key="3">
    <source>
        <dbReference type="ARBA" id="ARBA00022452"/>
    </source>
</evidence>
<evidence type="ECO:0000256" key="4">
    <source>
        <dbReference type="ARBA" id="ARBA00022496"/>
    </source>
</evidence>
<evidence type="ECO:0000256" key="9">
    <source>
        <dbReference type="ARBA" id="ARBA00023077"/>
    </source>
</evidence>
<organism evidence="13 14">
    <name type="scientific">Chitinophaga horti</name>
    <dbReference type="NCBI Taxonomy" id="2920382"/>
    <lineage>
        <taxon>Bacteria</taxon>
        <taxon>Pseudomonadati</taxon>
        <taxon>Bacteroidota</taxon>
        <taxon>Chitinophagia</taxon>
        <taxon>Chitinophagales</taxon>
        <taxon>Chitinophagaceae</taxon>
        <taxon>Chitinophaga</taxon>
    </lineage>
</organism>
<keyword evidence="9" id="KW-0798">TonB box</keyword>
<dbReference type="InterPro" id="IPR036942">
    <property type="entry name" value="Beta-barrel_TonB_sf"/>
</dbReference>
<evidence type="ECO:0000256" key="5">
    <source>
        <dbReference type="ARBA" id="ARBA00022692"/>
    </source>
</evidence>
<keyword evidence="4" id="KW-0410">Iron transport</keyword>
<keyword evidence="3" id="KW-1134">Transmembrane beta strand</keyword>
<evidence type="ECO:0000256" key="11">
    <source>
        <dbReference type="ARBA" id="ARBA00023237"/>
    </source>
</evidence>
<evidence type="ECO:0000259" key="12">
    <source>
        <dbReference type="Pfam" id="PF00593"/>
    </source>
</evidence>
<keyword evidence="7" id="KW-0408">Iron</keyword>
<dbReference type="Proteomes" id="UP001162741">
    <property type="component" value="Chromosome"/>
</dbReference>
<reference evidence="13" key="1">
    <citation type="submission" date="2022-10" db="EMBL/GenBank/DDBJ databases">
        <title>Chitinophaga sp. nov., isolated from soil.</title>
        <authorList>
            <person name="Jeon C.O."/>
        </authorList>
    </citation>
    <scope>NUCLEOTIDE SEQUENCE</scope>
    <source>
        <strain evidence="13">R8</strain>
    </source>
</reference>
<name>A0ABY6JAS4_9BACT</name>
<keyword evidence="2" id="KW-0813">Transport</keyword>
<dbReference type="PANTHER" id="PTHR32552:SF68">
    <property type="entry name" value="FERRICHROME OUTER MEMBRANE TRANSPORTER_PHAGE RECEPTOR"/>
    <property type="match status" value="1"/>
</dbReference>
<proteinExistence type="predicted"/>
<keyword evidence="14" id="KW-1185">Reference proteome</keyword>
<evidence type="ECO:0000313" key="14">
    <source>
        <dbReference type="Proteomes" id="UP001162741"/>
    </source>
</evidence>
<dbReference type="InterPro" id="IPR000531">
    <property type="entry name" value="Beta-barrel_TonB"/>
</dbReference>
<keyword evidence="6" id="KW-0732">Signal</keyword>
<keyword evidence="11" id="KW-0998">Cell outer membrane</keyword>
<evidence type="ECO:0000256" key="2">
    <source>
        <dbReference type="ARBA" id="ARBA00022448"/>
    </source>
</evidence>
<keyword evidence="10" id="KW-0472">Membrane</keyword>
<keyword evidence="8" id="KW-0406">Ion transport</keyword>
<dbReference type="Pfam" id="PF00593">
    <property type="entry name" value="TonB_dep_Rec_b-barrel"/>
    <property type="match status" value="1"/>
</dbReference>
<sequence>MFFHSDRATPLTFKNIDELGLNYKASFTSNDVTIRNPRFNLQAQMVYKLSPEWTSQTVLSRGSIKSDGIYTYIWDFLGGVDYFSQMFHNENFTTNTTDIQQNFNGDFKIGKMRNRLLVGLDAYHRVNIDNGSGWEVGRLVKPSGEVLDTDPGSGDPFVPVDLSMAAIDNLLAGSGVNNATNKNTSYAAYASDVLNITPGLMAMVSLRADYFNAESDDFNQWALSPKFGLVYQPVVGKVSIFASYMNAFINVAPSALYDDNGDPTGEFRTFKPEHANQWEGV</sequence>
<evidence type="ECO:0000256" key="10">
    <source>
        <dbReference type="ARBA" id="ARBA00023136"/>
    </source>
</evidence>
<dbReference type="RefSeq" id="WP_264283138.1">
    <property type="nucleotide sequence ID" value="NZ_CP107006.1"/>
</dbReference>
<dbReference type="InterPro" id="IPR039426">
    <property type="entry name" value="TonB-dep_rcpt-like"/>
</dbReference>
<evidence type="ECO:0000256" key="7">
    <source>
        <dbReference type="ARBA" id="ARBA00023004"/>
    </source>
</evidence>
<evidence type="ECO:0000256" key="8">
    <source>
        <dbReference type="ARBA" id="ARBA00023065"/>
    </source>
</evidence>
<comment type="subcellular location">
    <subcellularLocation>
        <location evidence="1">Cell outer membrane</location>
        <topology evidence="1">Multi-pass membrane protein</topology>
    </subcellularLocation>
</comment>
<keyword evidence="5" id="KW-0812">Transmembrane</keyword>
<dbReference type="PANTHER" id="PTHR32552">
    <property type="entry name" value="FERRICHROME IRON RECEPTOR-RELATED"/>
    <property type="match status" value="1"/>
</dbReference>
<keyword evidence="13" id="KW-0675">Receptor</keyword>
<dbReference type="SUPFAM" id="SSF56935">
    <property type="entry name" value="Porins"/>
    <property type="match status" value="1"/>
</dbReference>
<evidence type="ECO:0000256" key="6">
    <source>
        <dbReference type="ARBA" id="ARBA00022729"/>
    </source>
</evidence>
<feature type="domain" description="TonB-dependent receptor-like beta-barrel" evidence="12">
    <location>
        <begin position="26"/>
        <end position="279"/>
    </location>
</feature>
<dbReference type="Gene3D" id="2.40.170.20">
    <property type="entry name" value="TonB-dependent receptor, beta-barrel domain"/>
    <property type="match status" value="1"/>
</dbReference>
<gene>
    <name evidence="13" type="ORF">MKQ68_09830</name>
</gene>
<protein>
    <submittedName>
        <fullName evidence="13">TonB-dependent receptor</fullName>
    </submittedName>
</protein>
<evidence type="ECO:0000313" key="13">
    <source>
        <dbReference type="EMBL" id="UYQ95396.1"/>
    </source>
</evidence>